<dbReference type="Proteomes" id="UP001234178">
    <property type="component" value="Unassembled WGS sequence"/>
</dbReference>
<evidence type="ECO:0000313" key="1">
    <source>
        <dbReference type="EMBL" id="KAK4012819.1"/>
    </source>
</evidence>
<keyword evidence="2" id="KW-1185">Reference proteome</keyword>
<reference evidence="1 2" key="1">
    <citation type="journal article" date="2023" name="Nucleic Acids Res.">
        <title>The hologenome of Daphnia magna reveals possible DNA methylation and microbiome-mediated evolution of the host genome.</title>
        <authorList>
            <person name="Chaturvedi A."/>
            <person name="Li X."/>
            <person name="Dhandapani V."/>
            <person name="Marshall H."/>
            <person name="Kissane S."/>
            <person name="Cuenca-Cambronero M."/>
            <person name="Asole G."/>
            <person name="Calvet F."/>
            <person name="Ruiz-Romero M."/>
            <person name="Marangio P."/>
            <person name="Guigo R."/>
            <person name="Rago D."/>
            <person name="Mirbahai L."/>
            <person name="Eastwood N."/>
            <person name="Colbourne J.K."/>
            <person name="Zhou J."/>
            <person name="Mallon E."/>
            <person name="Orsini L."/>
        </authorList>
    </citation>
    <scope>NUCLEOTIDE SEQUENCE [LARGE SCALE GENOMIC DNA]</scope>
    <source>
        <strain evidence="1">LRV0_1</strain>
    </source>
</reference>
<accession>A0ABQ9ZK68</accession>
<organism evidence="1 2">
    <name type="scientific">Daphnia magna</name>
    <dbReference type="NCBI Taxonomy" id="35525"/>
    <lineage>
        <taxon>Eukaryota</taxon>
        <taxon>Metazoa</taxon>
        <taxon>Ecdysozoa</taxon>
        <taxon>Arthropoda</taxon>
        <taxon>Crustacea</taxon>
        <taxon>Branchiopoda</taxon>
        <taxon>Diplostraca</taxon>
        <taxon>Cladocera</taxon>
        <taxon>Anomopoda</taxon>
        <taxon>Daphniidae</taxon>
        <taxon>Daphnia</taxon>
    </lineage>
</organism>
<evidence type="ECO:0000313" key="2">
    <source>
        <dbReference type="Proteomes" id="UP001234178"/>
    </source>
</evidence>
<comment type="caution">
    <text evidence="1">The sequence shown here is derived from an EMBL/GenBank/DDBJ whole genome shotgun (WGS) entry which is preliminary data.</text>
</comment>
<sequence>MKSSLSRRRRRRPDSKLHCGLKSSWTSPLCHLECLPPPASPYDPVTLAVLASTPEQVPKRLFFSVDTRPAFKSRARGRATNDQ</sequence>
<protein>
    <submittedName>
        <fullName evidence="1">Uncharacterized protein</fullName>
    </submittedName>
</protein>
<name>A0ABQ9ZK68_9CRUS</name>
<dbReference type="EMBL" id="JAOYFB010000004">
    <property type="protein sequence ID" value="KAK4012819.1"/>
    <property type="molecule type" value="Genomic_DNA"/>
</dbReference>
<gene>
    <name evidence="1" type="ORF">OUZ56_025075</name>
</gene>
<proteinExistence type="predicted"/>